<evidence type="ECO:0000313" key="4">
    <source>
        <dbReference type="EMBL" id="SSX15611.1"/>
    </source>
</evidence>
<keyword evidence="2" id="KW-0812">Transmembrane</keyword>
<feature type="transmembrane region" description="Helical" evidence="2">
    <location>
        <begin position="273"/>
        <end position="298"/>
    </location>
</feature>
<feature type="region of interest" description="Disordered" evidence="1">
    <location>
        <begin position="339"/>
        <end position="367"/>
    </location>
</feature>
<dbReference type="OMA" id="HITHAPW"/>
<dbReference type="AlphaFoldDB" id="A0A336N1Y7"/>
<feature type="signal peptide" evidence="3">
    <location>
        <begin position="1"/>
        <end position="20"/>
    </location>
</feature>
<protein>
    <submittedName>
        <fullName evidence="5">CSON008867 protein</fullName>
    </submittedName>
</protein>
<evidence type="ECO:0000256" key="3">
    <source>
        <dbReference type="SAM" id="SignalP"/>
    </source>
</evidence>
<dbReference type="VEuPathDB" id="VectorBase:CSON008867"/>
<sequence length="443" mass="48777">MVQKYMFSIFITILISQSNSSPTRTTLIDDEVQEIRSLCNDQNDPLSCLKFKAMNFLQTIFQQDSFKLSNDVEIRKNGLEDFNLSGRAETDTLDKIESFIQSHDVTVNIPFTGSKVTVSPRNIKENELLVNVKLPENNHNIGDARKSKLKKIAIPLMVFVLLKAMTLIPLALGVLGLKAWNALQLSFFSFVISVALAIFQLCKKIATDNHHPHITHAPWEAARLLTEKEPNTAAQNLPETFFEGINVKYSPDSGLDLETSPVEGRGHLLKKKLLLPVLLLLKLKMKALMPILVALIGFKAMKAFIMAKLALTLVLGFLLTQLIKKVGMKIPMQMNPMQMIQPPQPEYGAPIPPTTGSPSSSYEASNSWEGNNYNSRVWDNTNVGSSHNLAYSSYYSPSSSSNLNSNNYSGASYAGYSAPSSSVPTSSSLTTSTSSTSSSAKAY</sequence>
<dbReference type="InterPro" id="IPR012464">
    <property type="entry name" value="DUF1676"/>
</dbReference>
<name>A0A336N1Y7_CULSO</name>
<feature type="chain" id="PRO_5036062421" evidence="3">
    <location>
        <begin position="21"/>
        <end position="443"/>
    </location>
</feature>
<evidence type="ECO:0000313" key="5">
    <source>
        <dbReference type="EMBL" id="SSX34973.1"/>
    </source>
</evidence>
<dbReference type="GO" id="GO:0016020">
    <property type="term" value="C:membrane"/>
    <property type="evidence" value="ECO:0007669"/>
    <property type="project" value="TreeGrafter"/>
</dbReference>
<dbReference type="EMBL" id="UFQS01003408">
    <property type="protein sequence ID" value="SSX15611.1"/>
    <property type="molecule type" value="Genomic_DNA"/>
</dbReference>
<dbReference type="PANTHER" id="PTHR21879">
    <property type="entry name" value="FI03362P-RELATED-RELATED"/>
    <property type="match status" value="1"/>
</dbReference>
<feature type="transmembrane region" description="Helical" evidence="2">
    <location>
        <begin position="182"/>
        <end position="202"/>
    </location>
</feature>
<keyword evidence="3" id="KW-0732">Signal</keyword>
<gene>
    <name evidence="5" type="primary">CSON008867</name>
</gene>
<keyword evidence="2" id="KW-1133">Transmembrane helix</keyword>
<feature type="transmembrane region" description="Helical" evidence="2">
    <location>
        <begin position="304"/>
        <end position="323"/>
    </location>
</feature>
<dbReference type="EMBL" id="UFQT01003408">
    <property type="protein sequence ID" value="SSX34973.1"/>
    <property type="molecule type" value="Genomic_DNA"/>
</dbReference>
<accession>A0A336N1Y7</accession>
<dbReference type="Pfam" id="PF07898">
    <property type="entry name" value="DUF1676"/>
    <property type="match status" value="2"/>
</dbReference>
<evidence type="ECO:0000256" key="1">
    <source>
        <dbReference type="SAM" id="MobiDB-lite"/>
    </source>
</evidence>
<keyword evidence="2" id="KW-0472">Membrane</keyword>
<feature type="transmembrane region" description="Helical" evidence="2">
    <location>
        <begin position="152"/>
        <end position="176"/>
    </location>
</feature>
<dbReference type="PANTHER" id="PTHR21879:SF6">
    <property type="entry name" value="OSIRIS 19, ISOFORM A"/>
    <property type="match status" value="1"/>
</dbReference>
<evidence type="ECO:0000256" key="2">
    <source>
        <dbReference type="SAM" id="Phobius"/>
    </source>
</evidence>
<feature type="region of interest" description="Disordered" evidence="1">
    <location>
        <begin position="415"/>
        <end position="443"/>
    </location>
</feature>
<reference evidence="5" key="2">
    <citation type="submission" date="2018-07" db="EMBL/GenBank/DDBJ databases">
        <authorList>
            <person name="Quirk P.G."/>
            <person name="Krulwich T.A."/>
        </authorList>
    </citation>
    <scope>NUCLEOTIDE SEQUENCE</scope>
</reference>
<reference evidence="4" key="1">
    <citation type="submission" date="2018-04" db="EMBL/GenBank/DDBJ databases">
        <authorList>
            <person name="Go L.Y."/>
            <person name="Mitchell J.A."/>
        </authorList>
    </citation>
    <scope>NUCLEOTIDE SEQUENCE</scope>
    <source>
        <tissue evidence="4">Whole organism</tissue>
    </source>
</reference>
<proteinExistence type="predicted"/>
<feature type="compositionally biased region" description="Pro residues" evidence="1">
    <location>
        <begin position="342"/>
        <end position="355"/>
    </location>
</feature>
<organism evidence="5">
    <name type="scientific">Culicoides sonorensis</name>
    <name type="common">Biting midge</name>
    <dbReference type="NCBI Taxonomy" id="179676"/>
    <lineage>
        <taxon>Eukaryota</taxon>
        <taxon>Metazoa</taxon>
        <taxon>Ecdysozoa</taxon>
        <taxon>Arthropoda</taxon>
        <taxon>Hexapoda</taxon>
        <taxon>Insecta</taxon>
        <taxon>Pterygota</taxon>
        <taxon>Neoptera</taxon>
        <taxon>Endopterygota</taxon>
        <taxon>Diptera</taxon>
        <taxon>Nematocera</taxon>
        <taxon>Chironomoidea</taxon>
        <taxon>Ceratopogonidae</taxon>
        <taxon>Ceratopogoninae</taxon>
        <taxon>Culicoides</taxon>
        <taxon>Monoculicoides</taxon>
    </lineage>
</organism>